<dbReference type="Gene3D" id="2.30.30.140">
    <property type="match status" value="2"/>
</dbReference>
<organism evidence="2 3">
    <name type="scientific">Parthenolecanium corni</name>
    <dbReference type="NCBI Taxonomy" id="536013"/>
    <lineage>
        <taxon>Eukaryota</taxon>
        <taxon>Metazoa</taxon>
        <taxon>Ecdysozoa</taxon>
        <taxon>Arthropoda</taxon>
        <taxon>Hexapoda</taxon>
        <taxon>Insecta</taxon>
        <taxon>Pterygota</taxon>
        <taxon>Neoptera</taxon>
        <taxon>Paraneoptera</taxon>
        <taxon>Hemiptera</taxon>
        <taxon>Sternorrhyncha</taxon>
        <taxon>Coccoidea</taxon>
        <taxon>Coccidae</taxon>
        <taxon>Parthenolecanium</taxon>
    </lineage>
</organism>
<dbReference type="SMART" id="SM00333">
    <property type="entry name" value="TUDOR"/>
    <property type="match status" value="2"/>
</dbReference>
<evidence type="ECO:0000313" key="2">
    <source>
        <dbReference type="EMBL" id="KAK7578104.1"/>
    </source>
</evidence>
<protein>
    <recommendedName>
        <fullName evidence="1">Tudor domain-containing protein</fullName>
    </recommendedName>
</protein>
<reference evidence="2 3" key="1">
    <citation type="submission" date="2024-03" db="EMBL/GenBank/DDBJ databases">
        <title>Adaptation during the transition from Ophiocordyceps entomopathogen to insect associate is accompanied by gene loss and intensified selection.</title>
        <authorList>
            <person name="Ward C.M."/>
            <person name="Onetto C.A."/>
            <person name="Borneman A.R."/>
        </authorList>
    </citation>
    <scope>NUCLEOTIDE SEQUENCE [LARGE SCALE GENOMIC DNA]</scope>
    <source>
        <strain evidence="2">AWRI1</strain>
        <tissue evidence="2">Single Adult Female</tissue>
    </source>
</reference>
<feature type="domain" description="Tudor" evidence="1">
    <location>
        <begin position="67"/>
        <end position="129"/>
    </location>
</feature>
<accession>A0AAN9TLM2</accession>
<dbReference type="InterPro" id="IPR047313">
    <property type="entry name" value="SMN_C"/>
</dbReference>
<dbReference type="PROSITE" id="PS50304">
    <property type="entry name" value="TUDOR"/>
    <property type="match status" value="2"/>
</dbReference>
<keyword evidence="3" id="KW-1185">Reference proteome</keyword>
<dbReference type="Proteomes" id="UP001367676">
    <property type="component" value="Unassembled WGS sequence"/>
</dbReference>
<dbReference type="EMBL" id="JBBCAQ010000035">
    <property type="protein sequence ID" value="KAK7578104.1"/>
    <property type="molecule type" value="Genomic_DNA"/>
</dbReference>
<dbReference type="CDD" id="cd21182">
    <property type="entry name" value="Tudor_SMN_SPF30-like"/>
    <property type="match status" value="1"/>
</dbReference>
<dbReference type="CDD" id="cd22852">
    <property type="entry name" value="SMN_C"/>
    <property type="match status" value="1"/>
</dbReference>
<dbReference type="InterPro" id="IPR002999">
    <property type="entry name" value="Tudor"/>
</dbReference>
<name>A0AAN9TLM2_9HEMI</name>
<dbReference type="SUPFAM" id="SSF63748">
    <property type="entry name" value="Tudor/PWWP/MBT"/>
    <property type="match status" value="2"/>
</dbReference>
<evidence type="ECO:0000259" key="1">
    <source>
        <dbReference type="PROSITE" id="PS50304"/>
    </source>
</evidence>
<evidence type="ECO:0000313" key="3">
    <source>
        <dbReference type="Proteomes" id="UP001367676"/>
    </source>
</evidence>
<gene>
    <name evidence="2" type="ORF">V9T40_010309</name>
</gene>
<feature type="domain" description="Tudor" evidence="1">
    <location>
        <begin position="157"/>
        <end position="217"/>
    </location>
</feature>
<dbReference type="AlphaFoldDB" id="A0AAN9TLM2"/>
<sequence length="333" mass="37411">MHYGFQSSNTVFESILIDYFNNCINSSLDLQSDVVNLADSKSIEMNSGDHISDSKACSSGEPKSLLTCCEGQNVRAVYSEDGEFYEAVVEKVISGADNNLAVVRFHGYGNDELVSVNSLFPSLGQDAIKEQIELSKLDEMLDDEQIDDDESVQEEINWKIGMACRALYEKNDIIYEGTVLEINDSEKTALVEMIGYDVCFETNFENMYESIPEFREKQEISAKKYINEKVKSSETTAADRAYLKENKSNSFDCETKIKMVSDQLKEQKLNNTAKGSTDVLVENHSLLSFSTDGILQPESESEALACLISANYLNGYYAGYYDCIRKRQNPQKS</sequence>
<proteinExistence type="predicted"/>
<comment type="caution">
    <text evidence="2">The sequence shown here is derived from an EMBL/GenBank/DDBJ whole genome shotgun (WGS) entry which is preliminary data.</text>
</comment>